<keyword evidence="3" id="KW-1185">Reference proteome</keyword>
<evidence type="ECO:0000256" key="1">
    <source>
        <dbReference type="SAM" id="SignalP"/>
    </source>
</evidence>
<feature type="signal peptide" evidence="1">
    <location>
        <begin position="1"/>
        <end position="21"/>
    </location>
</feature>
<sequence>MKKTILVASASVLALSTSVFAAPLTQHTATTFQSNAFSDQGQAKRAGEQIKNKFANMSSQELRDELPILAEPQSVDEDSIEINDMNIQVKEVALSNNDVQYRAIVDVDYNYTYNRGGQEG</sequence>
<reference evidence="2 3" key="1">
    <citation type="submission" date="2024-09" db="EMBL/GenBank/DDBJ databases">
        <authorList>
            <person name="Sun Q."/>
            <person name="Mori K."/>
        </authorList>
    </citation>
    <scope>NUCLEOTIDE SEQUENCE [LARGE SCALE GENOMIC DNA]</scope>
    <source>
        <strain evidence="2 3">CECT 8064</strain>
    </source>
</reference>
<dbReference type="Proteomes" id="UP001589645">
    <property type="component" value="Unassembled WGS sequence"/>
</dbReference>
<dbReference type="Pfam" id="PF11777">
    <property type="entry name" value="DUF3316"/>
    <property type="match status" value="1"/>
</dbReference>
<comment type="caution">
    <text evidence="2">The sequence shown here is derived from an EMBL/GenBank/DDBJ whole genome shotgun (WGS) entry which is preliminary data.</text>
</comment>
<name>A0ABV5HNH9_9VIBR</name>
<keyword evidence="1" id="KW-0732">Signal</keyword>
<dbReference type="EMBL" id="JBHMEP010000002">
    <property type="protein sequence ID" value="MFB9135813.1"/>
    <property type="molecule type" value="Genomic_DNA"/>
</dbReference>
<accession>A0ABV5HNH9</accession>
<dbReference type="RefSeq" id="WP_390193195.1">
    <property type="nucleotide sequence ID" value="NZ_JBHMEP010000002.1"/>
</dbReference>
<evidence type="ECO:0000313" key="2">
    <source>
        <dbReference type="EMBL" id="MFB9135813.1"/>
    </source>
</evidence>
<protein>
    <submittedName>
        <fullName evidence="2">DUF3316 domain-containing protein</fullName>
    </submittedName>
</protein>
<evidence type="ECO:0000313" key="3">
    <source>
        <dbReference type="Proteomes" id="UP001589645"/>
    </source>
</evidence>
<dbReference type="InterPro" id="IPR016879">
    <property type="entry name" value="UCP028299"/>
</dbReference>
<organism evidence="2 3">
    <name type="scientific">Vibrio olivae</name>
    <dbReference type="NCBI Taxonomy" id="1243002"/>
    <lineage>
        <taxon>Bacteria</taxon>
        <taxon>Pseudomonadati</taxon>
        <taxon>Pseudomonadota</taxon>
        <taxon>Gammaproteobacteria</taxon>
        <taxon>Vibrionales</taxon>
        <taxon>Vibrionaceae</taxon>
        <taxon>Vibrio</taxon>
    </lineage>
</organism>
<gene>
    <name evidence="2" type="ORF">ACFFUV_12645</name>
</gene>
<proteinExistence type="predicted"/>
<dbReference type="PIRSF" id="PIRSF028299">
    <property type="entry name" value="UCP028299"/>
    <property type="match status" value="1"/>
</dbReference>
<feature type="chain" id="PRO_5046279103" evidence="1">
    <location>
        <begin position="22"/>
        <end position="120"/>
    </location>
</feature>